<feature type="chain" id="PRO_5042246968" evidence="2">
    <location>
        <begin position="22"/>
        <end position="392"/>
    </location>
</feature>
<proteinExistence type="predicted"/>
<dbReference type="EMBL" id="JANAWD010000478">
    <property type="protein sequence ID" value="KAJ3478866.1"/>
    <property type="molecule type" value="Genomic_DNA"/>
</dbReference>
<sequence length="392" mass="40385">MAPIPTLVSLLVLAFASVVLSSPCVTFDSDFNLLVFGLNGKDWNAGPQDTWTSGSAADITTTGRPPFDGANTTCYLAQFFNAVYILNGDAANPSAVHIYDAKAKSWTTQAVQAGTFDVASFNAILDHDTNVFYAVSHSSLFFLDMGSLNAANATALSWENAKDTPYDASYQPVMALAQNHIHFLNVPGAPVGDAEIFVIHFSYFQPEPQAYPLSDGSTFPNTHGQVTSLFKDTGVQQEFAFIPDDGSATYVINVETNTTQSLPGPSTKDAKAIYAAGITSLVQLDSTGALNFLPYTAGQASANAKAAWTKVANVLAVAPPGATSSGSSSASANSTKATASGSATKASAAGSSQTPGLGGAQAANSGSRSSPMSGIGVGMTLAGIFSFAACFL</sequence>
<dbReference type="AlphaFoldDB" id="A0AAD5YF70"/>
<evidence type="ECO:0000256" key="2">
    <source>
        <dbReference type="SAM" id="SignalP"/>
    </source>
</evidence>
<organism evidence="3 4">
    <name type="scientific">Meripilus lineatus</name>
    <dbReference type="NCBI Taxonomy" id="2056292"/>
    <lineage>
        <taxon>Eukaryota</taxon>
        <taxon>Fungi</taxon>
        <taxon>Dikarya</taxon>
        <taxon>Basidiomycota</taxon>
        <taxon>Agaricomycotina</taxon>
        <taxon>Agaricomycetes</taxon>
        <taxon>Polyporales</taxon>
        <taxon>Meripilaceae</taxon>
        <taxon>Meripilus</taxon>
    </lineage>
</organism>
<protein>
    <submittedName>
        <fullName evidence="3">Uncharacterized protein</fullName>
    </submittedName>
</protein>
<dbReference type="Proteomes" id="UP001212997">
    <property type="component" value="Unassembled WGS sequence"/>
</dbReference>
<evidence type="ECO:0000313" key="4">
    <source>
        <dbReference type="Proteomes" id="UP001212997"/>
    </source>
</evidence>
<evidence type="ECO:0000256" key="1">
    <source>
        <dbReference type="SAM" id="MobiDB-lite"/>
    </source>
</evidence>
<keyword evidence="4" id="KW-1185">Reference proteome</keyword>
<reference evidence="3" key="1">
    <citation type="submission" date="2022-07" db="EMBL/GenBank/DDBJ databases">
        <title>Genome Sequence of Physisporinus lineatus.</title>
        <authorList>
            <person name="Buettner E."/>
        </authorList>
    </citation>
    <scope>NUCLEOTIDE SEQUENCE</scope>
    <source>
        <strain evidence="3">VT162</strain>
    </source>
</reference>
<accession>A0AAD5YF70</accession>
<name>A0AAD5YF70_9APHY</name>
<keyword evidence="2" id="KW-0732">Signal</keyword>
<feature type="signal peptide" evidence="2">
    <location>
        <begin position="1"/>
        <end position="21"/>
    </location>
</feature>
<gene>
    <name evidence="3" type="ORF">NLI96_g9460</name>
</gene>
<feature type="region of interest" description="Disordered" evidence="1">
    <location>
        <begin position="344"/>
        <end position="369"/>
    </location>
</feature>
<comment type="caution">
    <text evidence="3">The sequence shown here is derived from an EMBL/GenBank/DDBJ whole genome shotgun (WGS) entry which is preliminary data.</text>
</comment>
<evidence type="ECO:0000313" key="3">
    <source>
        <dbReference type="EMBL" id="KAJ3478866.1"/>
    </source>
</evidence>